<evidence type="ECO:0000313" key="1">
    <source>
        <dbReference type="EMBL" id="KAI8023972.1"/>
    </source>
</evidence>
<sequence>MKDRKDKRRQSLMLCCADINLKENKNKINKEESGGGHDDGSGSGIISSSTRRDGLFSEIFGERSGRSSVFLCCSQIQGSSSPPMSPLAPKPDDSFGLSPKQGALSVMVPPGEDVKNQKVK</sequence>
<organism evidence="1 2">
    <name type="scientific">Camellia lanceoleosa</name>
    <dbReference type="NCBI Taxonomy" id="1840588"/>
    <lineage>
        <taxon>Eukaryota</taxon>
        <taxon>Viridiplantae</taxon>
        <taxon>Streptophyta</taxon>
        <taxon>Embryophyta</taxon>
        <taxon>Tracheophyta</taxon>
        <taxon>Spermatophyta</taxon>
        <taxon>Magnoliopsida</taxon>
        <taxon>eudicotyledons</taxon>
        <taxon>Gunneridae</taxon>
        <taxon>Pentapetalae</taxon>
        <taxon>asterids</taxon>
        <taxon>Ericales</taxon>
        <taxon>Theaceae</taxon>
        <taxon>Camellia</taxon>
    </lineage>
</organism>
<evidence type="ECO:0000313" key="2">
    <source>
        <dbReference type="Proteomes" id="UP001060215"/>
    </source>
</evidence>
<gene>
    <name evidence="1" type="ORF">LOK49_LG03G00887</name>
</gene>
<accession>A0ACC0IDN3</accession>
<comment type="caution">
    <text evidence="1">The sequence shown here is derived from an EMBL/GenBank/DDBJ whole genome shotgun (WGS) entry which is preliminary data.</text>
</comment>
<proteinExistence type="predicted"/>
<protein>
    <submittedName>
        <fullName evidence="1">Uncharacterized protein</fullName>
    </submittedName>
</protein>
<dbReference type="Proteomes" id="UP001060215">
    <property type="component" value="Chromosome 6"/>
</dbReference>
<keyword evidence="2" id="KW-1185">Reference proteome</keyword>
<dbReference type="EMBL" id="CM045763">
    <property type="protein sequence ID" value="KAI8023972.1"/>
    <property type="molecule type" value="Genomic_DNA"/>
</dbReference>
<name>A0ACC0IDN3_9ERIC</name>
<reference evidence="1 2" key="1">
    <citation type="journal article" date="2022" name="Plant J.">
        <title>Chromosome-level genome of Camellia lanceoleosa provides a valuable resource for understanding genome evolution and self-incompatibility.</title>
        <authorList>
            <person name="Gong W."/>
            <person name="Xiao S."/>
            <person name="Wang L."/>
            <person name="Liao Z."/>
            <person name="Chang Y."/>
            <person name="Mo W."/>
            <person name="Hu G."/>
            <person name="Li W."/>
            <person name="Zhao G."/>
            <person name="Zhu H."/>
            <person name="Hu X."/>
            <person name="Ji K."/>
            <person name="Xiang X."/>
            <person name="Song Q."/>
            <person name="Yuan D."/>
            <person name="Jin S."/>
            <person name="Zhang L."/>
        </authorList>
    </citation>
    <scope>NUCLEOTIDE SEQUENCE [LARGE SCALE GENOMIC DNA]</scope>
    <source>
        <strain evidence="1">SQ_2022a</strain>
    </source>
</reference>